<dbReference type="Gene3D" id="3.90.70.10">
    <property type="entry name" value="Cysteine proteinases"/>
    <property type="match status" value="1"/>
</dbReference>
<name>A0A8W8NUS9_MAGGI</name>
<comment type="similarity">
    <text evidence="1">Belongs to the peptidase C1 family.</text>
</comment>
<dbReference type="InterPro" id="IPR000477">
    <property type="entry name" value="RT_dom"/>
</dbReference>
<accession>A0A8W8NUS9</accession>
<dbReference type="CDD" id="cd02248">
    <property type="entry name" value="Peptidase_C1A"/>
    <property type="match status" value="1"/>
</dbReference>
<evidence type="ECO:0000256" key="4">
    <source>
        <dbReference type="ARBA" id="ARBA00022807"/>
    </source>
</evidence>
<dbReference type="SMART" id="SM00645">
    <property type="entry name" value="Pept_C1"/>
    <property type="match status" value="1"/>
</dbReference>
<keyword evidence="3" id="KW-0378">Hydrolase</keyword>
<proteinExistence type="inferred from homology"/>
<keyword evidence="5" id="KW-0865">Zymogen</keyword>
<evidence type="ECO:0000259" key="7">
    <source>
        <dbReference type="PROSITE" id="PS50878"/>
    </source>
</evidence>
<dbReference type="FunFam" id="3.90.70.10:FF:000006">
    <property type="entry name" value="Cathepsin S"/>
    <property type="match status" value="1"/>
</dbReference>
<sequence length="687" mass="77540">MDTSSAIVVNQTQSSRFPVQQGVRQGGVLSTFFYLVYINDLILALEQSSKNTGIVNITSNCPSLADDISSIGLTARSLQNMLNIANEYSTKWRFNFNASKSCVLEFHPIKRKPNSDHVWYLGNDTISPQDTYNHLGILVSNKCNFSDRINSACRKGNSTFYAVSDSGSPYLNPLTIAHMYKTVVRPSVLYGCELWNNLSAKDTQRLHVFQHSVGKTVQNLPRKTRSDICESLFGVYPISSEIDKRKLLFLGCLCLLNYEILANRIFLTRLFSFLENLSKYQLGFIPDILNLLTEYNLPEFLQQWLDTGIFPNKQTWKIIVNQAVNQRHRTLRHFCISADPGFARFLAIFQDKDPAKMNTLIVVASLCVAAFASPILNKDLNGDWVLYKQTHKKTYSQDEEQMRRLIWEDNVNYIQKHNLAADRGEHTYWLGQNEYADMTIFEFRAIMNGYKMSANRTKGDLYMSPSNIGDLPDSVDWRKEGYVTDIKNQGHCGSCWSFSATGSLEGQHFKASKKLVSLSEQNLVDCSQREGNHGCQGGLMDNAFRYIESNKGIDTEESYPYTAKNGFCHFKKENVGATDTGYVDIPHMQEDKLQEAVATVGPISVAIDAGHKSFQLYREGVYSEPACSSSKLDHGVLAVGYGTESGDDYWLVKNSWGTSWGMQGYVMMARNKHNMCGIATQASYPKV</sequence>
<dbReference type="GO" id="GO:0008234">
    <property type="term" value="F:cysteine-type peptidase activity"/>
    <property type="evidence" value="ECO:0007669"/>
    <property type="project" value="UniProtKB-KW"/>
</dbReference>
<dbReference type="PROSITE" id="PS00640">
    <property type="entry name" value="THIOL_PROTEASE_ASN"/>
    <property type="match status" value="1"/>
</dbReference>
<dbReference type="PROSITE" id="PS50878">
    <property type="entry name" value="RT_POL"/>
    <property type="match status" value="1"/>
</dbReference>
<protein>
    <recommendedName>
        <fullName evidence="7">Reverse transcriptase domain-containing protein</fullName>
    </recommendedName>
</protein>
<dbReference type="InterPro" id="IPR025660">
    <property type="entry name" value="Pept_his_AS"/>
</dbReference>
<dbReference type="EnsemblMetazoa" id="G9707.27">
    <property type="protein sequence ID" value="G9707.27:cds"/>
    <property type="gene ID" value="G9707"/>
</dbReference>
<evidence type="ECO:0000256" key="3">
    <source>
        <dbReference type="ARBA" id="ARBA00022801"/>
    </source>
</evidence>
<dbReference type="InterPro" id="IPR039417">
    <property type="entry name" value="Peptidase_C1A_papain-like"/>
</dbReference>
<dbReference type="PROSITE" id="PS00139">
    <property type="entry name" value="THIOL_PROTEASE_CYS"/>
    <property type="match status" value="1"/>
</dbReference>
<dbReference type="PRINTS" id="PR00705">
    <property type="entry name" value="PAPAIN"/>
</dbReference>
<keyword evidence="6" id="KW-1015">Disulfide bond</keyword>
<dbReference type="InterPro" id="IPR025661">
    <property type="entry name" value="Pept_asp_AS"/>
</dbReference>
<evidence type="ECO:0000256" key="6">
    <source>
        <dbReference type="ARBA" id="ARBA00023157"/>
    </source>
</evidence>
<dbReference type="PROSITE" id="PS00639">
    <property type="entry name" value="THIOL_PROTEASE_HIS"/>
    <property type="match status" value="1"/>
</dbReference>
<dbReference type="SMART" id="SM00848">
    <property type="entry name" value="Inhibitor_I29"/>
    <property type="match status" value="1"/>
</dbReference>
<evidence type="ECO:0000313" key="8">
    <source>
        <dbReference type="EnsemblMetazoa" id="G9707.27:cds"/>
    </source>
</evidence>
<dbReference type="PANTHER" id="PTHR12411">
    <property type="entry name" value="CYSTEINE PROTEASE FAMILY C1-RELATED"/>
    <property type="match status" value="1"/>
</dbReference>
<dbReference type="Pfam" id="PF00112">
    <property type="entry name" value="Peptidase_C1"/>
    <property type="match status" value="1"/>
</dbReference>
<evidence type="ECO:0000256" key="2">
    <source>
        <dbReference type="ARBA" id="ARBA00022670"/>
    </source>
</evidence>
<dbReference type="AlphaFoldDB" id="A0A8W8NUS9"/>
<keyword evidence="2" id="KW-0645">Protease</keyword>
<dbReference type="GO" id="GO:0006508">
    <property type="term" value="P:proteolysis"/>
    <property type="evidence" value="ECO:0007669"/>
    <property type="project" value="UniProtKB-KW"/>
</dbReference>
<dbReference type="InterPro" id="IPR000668">
    <property type="entry name" value="Peptidase_C1A_C"/>
</dbReference>
<dbReference type="InterPro" id="IPR013201">
    <property type="entry name" value="Prot_inhib_I29"/>
</dbReference>
<dbReference type="Proteomes" id="UP000005408">
    <property type="component" value="Unassembled WGS sequence"/>
</dbReference>
<dbReference type="Pfam" id="PF08246">
    <property type="entry name" value="Inhibitor_I29"/>
    <property type="match status" value="1"/>
</dbReference>
<organism evidence="8 9">
    <name type="scientific">Magallana gigas</name>
    <name type="common">Pacific oyster</name>
    <name type="synonym">Crassostrea gigas</name>
    <dbReference type="NCBI Taxonomy" id="29159"/>
    <lineage>
        <taxon>Eukaryota</taxon>
        <taxon>Metazoa</taxon>
        <taxon>Spiralia</taxon>
        <taxon>Lophotrochozoa</taxon>
        <taxon>Mollusca</taxon>
        <taxon>Bivalvia</taxon>
        <taxon>Autobranchia</taxon>
        <taxon>Pteriomorphia</taxon>
        <taxon>Ostreida</taxon>
        <taxon>Ostreoidea</taxon>
        <taxon>Ostreidae</taxon>
        <taxon>Magallana</taxon>
    </lineage>
</organism>
<reference evidence="8" key="1">
    <citation type="submission" date="2022-08" db="UniProtKB">
        <authorList>
            <consortium name="EnsemblMetazoa"/>
        </authorList>
    </citation>
    <scope>IDENTIFICATION</scope>
    <source>
        <strain evidence="8">05x7-T-G4-1.051#20</strain>
    </source>
</reference>
<keyword evidence="9" id="KW-1185">Reference proteome</keyword>
<evidence type="ECO:0000256" key="1">
    <source>
        <dbReference type="ARBA" id="ARBA00008455"/>
    </source>
</evidence>
<dbReference type="InterPro" id="IPR013128">
    <property type="entry name" value="Peptidase_C1A"/>
</dbReference>
<dbReference type="SUPFAM" id="SSF54001">
    <property type="entry name" value="Cysteine proteinases"/>
    <property type="match status" value="1"/>
</dbReference>
<evidence type="ECO:0000313" key="9">
    <source>
        <dbReference type="Proteomes" id="UP000005408"/>
    </source>
</evidence>
<dbReference type="InterPro" id="IPR000169">
    <property type="entry name" value="Pept_cys_AS"/>
</dbReference>
<feature type="domain" description="Reverse transcriptase" evidence="7">
    <location>
        <begin position="1"/>
        <end position="139"/>
    </location>
</feature>
<dbReference type="InterPro" id="IPR038765">
    <property type="entry name" value="Papain-like_cys_pep_sf"/>
</dbReference>
<keyword evidence="4" id="KW-0788">Thiol protease</keyword>
<evidence type="ECO:0000256" key="5">
    <source>
        <dbReference type="ARBA" id="ARBA00023145"/>
    </source>
</evidence>